<dbReference type="InterPro" id="IPR016047">
    <property type="entry name" value="M23ase_b-sheet_dom"/>
</dbReference>
<feature type="domain" description="M23ase beta-sheet core" evidence="2">
    <location>
        <begin position="153"/>
        <end position="250"/>
    </location>
</feature>
<evidence type="ECO:0000313" key="4">
    <source>
        <dbReference type="Proteomes" id="UP000308489"/>
    </source>
</evidence>
<sequence length="271" mass="29855">MDNKANNTHDSQRSFGKFLKKESFYVILFVSLCIVAAIAAITINSRKVATNKKEATKNIVSKDTKTKSDKPDNALLVEREKNKVAQNNKEKPDVKVYKSGKKLNSKGNTASVSNNVDMKFTKPVEGKVLQEYSEVPVLSQEFSDEKTKTYKTNLGVNIAAKIGTSVKVAANGVIETIGDNPKGNGYMVVVDHKNGFKTIYSNLDGKLSVKKGDKVKQGQEIGKVGNTTLRASKSDDKKEAGHLHFAMLQGNGNFKDLDYENKYINPAKFIK</sequence>
<keyword evidence="1" id="KW-0472">Membrane</keyword>
<dbReference type="Gene3D" id="2.70.70.10">
    <property type="entry name" value="Glucose Permease (Domain IIA)"/>
    <property type="match status" value="1"/>
</dbReference>
<dbReference type="InterPro" id="IPR050570">
    <property type="entry name" value="Cell_wall_metabolism_enzyme"/>
</dbReference>
<dbReference type="InterPro" id="IPR011055">
    <property type="entry name" value="Dup_hybrid_motif"/>
</dbReference>
<dbReference type="PANTHER" id="PTHR21666:SF270">
    <property type="entry name" value="MUREIN HYDROLASE ACTIVATOR ENVC"/>
    <property type="match status" value="1"/>
</dbReference>
<dbReference type="PANTHER" id="PTHR21666">
    <property type="entry name" value="PEPTIDASE-RELATED"/>
    <property type="match status" value="1"/>
</dbReference>
<keyword evidence="1" id="KW-1133">Transmembrane helix</keyword>
<protein>
    <submittedName>
        <fullName evidence="3">Putative peptidase</fullName>
    </submittedName>
</protein>
<keyword evidence="4" id="KW-1185">Reference proteome</keyword>
<feature type="transmembrane region" description="Helical" evidence="1">
    <location>
        <begin position="24"/>
        <end position="43"/>
    </location>
</feature>
<gene>
    <name evidence="3" type="primary">spoIIQ</name>
    <name evidence="3" type="ORF">NCTC503_02253</name>
</gene>
<evidence type="ECO:0000256" key="1">
    <source>
        <dbReference type="SAM" id="Phobius"/>
    </source>
</evidence>
<name>A0A4U9RQX7_HATHI</name>
<accession>A0A4U9RQX7</accession>
<proteinExistence type="predicted"/>
<dbReference type="EMBL" id="LR590481">
    <property type="protein sequence ID" value="VTQ94088.1"/>
    <property type="molecule type" value="Genomic_DNA"/>
</dbReference>
<reference evidence="3 4" key="1">
    <citation type="submission" date="2019-05" db="EMBL/GenBank/DDBJ databases">
        <authorList>
            <consortium name="Pathogen Informatics"/>
        </authorList>
    </citation>
    <scope>NUCLEOTIDE SEQUENCE [LARGE SCALE GENOMIC DNA]</scope>
    <source>
        <strain evidence="3 4">NCTC503</strain>
    </source>
</reference>
<evidence type="ECO:0000259" key="2">
    <source>
        <dbReference type="Pfam" id="PF01551"/>
    </source>
</evidence>
<dbReference type="SUPFAM" id="SSF51261">
    <property type="entry name" value="Duplicated hybrid motif"/>
    <property type="match status" value="1"/>
</dbReference>
<dbReference type="Proteomes" id="UP000308489">
    <property type="component" value="Chromosome 1"/>
</dbReference>
<dbReference type="GO" id="GO:0004222">
    <property type="term" value="F:metalloendopeptidase activity"/>
    <property type="evidence" value="ECO:0007669"/>
    <property type="project" value="TreeGrafter"/>
</dbReference>
<dbReference type="AlphaFoldDB" id="A0A4U9RQX7"/>
<dbReference type="CDD" id="cd12797">
    <property type="entry name" value="M23_peptidase"/>
    <property type="match status" value="1"/>
</dbReference>
<organism evidence="3 4">
    <name type="scientific">Hathewaya histolytica</name>
    <name type="common">Clostridium histolyticum</name>
    <dbReference type="NCBI Taxonomy" id="1498"/>
    <lineage>
        <taxon>Bacteria</taxon>
        <taxon>Bacillati</taxon>
        <taxon>Bacillota</taxon>
        <taxon>Clostridia</taxon>
        <taxon>Eubacteriales</taxon>
        <taxon>Clostridiaceae</taxon>
        <taxon>Hathewaya</taxon>
    </lineage>
</organism>
<dbReference type="KEGG" id="hhw:NCTC503_02253"/>
<evidence type="ECO:0000313" key="3">
    <source>
        <dbReference type="EMBL" id="VTQ94088.1"/>
    </source>
</evidence>
<dbReference type="Pfam" id="PF01551">
    <property type="entry name" value="Peptidase_M23"/>
    <property type="match status" value="1"/>
</dbReference>
<dbReference type="RefSeq" id="WP_171012057.1">
    <property type="nucleotide sequence ID" value="NZ_CBCRUQ010000002.1"/>
</dbReference>
<keyword evidence="1" id="KW-0812">Transmembrane</keyword>